<comment type="caution">
    <text evidence="1">The sequence shown here is derived from an EMBL/GenBank/DDBJ whole genome shotgun (WGS) entry which is preliminary data.</text>
</comment>
<evidence type="ECO:0000313" key="2">
    <source>
        <dbReference type="Proteomes" id="UP000275408"/>
    </source>
</evidence>
<name>A0A3M6U613_POCDA</name>
<dbReference type="InterPro" id="IPR027417">
    <property type="entry name" value="P-loop_NTPase"/>
</dbReference>
<dbReference type="Pfam" id="PF04665">
    <property type="entry name" value="Pox_A32"/>
    <property type="match status" value="1"/>
</dbReference>
<proteinExistence type="predicted"/>
<reference evidence="1 2" key="1">
    <citation type="journal article" date="2018" name="Sci. Rep.">
        <title>Comparative analysis of the Pocillopora damicornis genome highlights role of immune system in coral evolution.</title>
        <authorList>
            <person name="Cunning R."/>
            <person name="Bay R.A."/>
            <person name="Gillette P."/>
            <person name="Baker A.C."/>
            <person name="Traylor-Knowles N."/>
        </authorList>
    </citation>
    <scope>NUCLEOTIDE SEQUENCE [LARGE SCALE GENOMIC DNA]</scope>
    <source>
        <strain evidence="1">RSMAS</strain>
        <tissue evidence="1">Whole animal</tissue>
    </source>
</reference>
<protein>
    <submittedName>
        <fullName evidence="1">Uncharacterized protein</fullName>
    </submittedName>
</protein>
<sequence>MYEGTNTLIVLDDRAASRDAEQRTNELVNLAFNARHNRISVWVLTQQMTSIAKPFRKNTTALVLFYTPSGKDMKIIFED</sequence>
<dbReference type="Gene3D" id="3.40.50.300">
    <property type="entry name" value="P-loop containing nucleotide triphosphate hydrolases"/>
    <property type="match status" value="1"/>
</dbReference>
<organism evidence="1 2">
    <name type="scientific">Pocillopora damicornis</name>
    <name type="common">Cauliflower coral</name>
    <name type="synonym">Millepora damicornis</name>
    <dbReference type="NCBI Taxonomy" id="46731"/>
    <lineage>
        <taxon>Eukaryota</taxon>
        <taxon>Metazoa</taxon>
        <taxon>Cnidaria</taxon>
        <taxon>Anthozoa</taxon>
        <taxon>Hexacorallia</taxon>
        <taxon>Scleractinia</taxon>
        <taxon>Astrocoeniina</taxon>
        <taxon>Pocilloporidae</taxon>
        <taxon>Pocillopora</taxon>
    </lineage>
</organism>
<evidence type="ECO:0000313" key="1">
    <source>
        <dbReference type="EMBL" id="RMX48898.1"/>
    </source>
</evidence>
<accession>A0A3M6U613</accession>
<gene>
    <name evidence="1" type="ORF">pdam_00008332</name>
</gene>
<dbReference type="InterPro" id="IPR006758">
    <property type="entry name" value="A32L"/>
</dbReference>
<dbReference type="EMBL" id="RCHS01002222">
    <property type="protein sequence ID" value="RMX48898.1"/>
    <property type="molecule type" value="Genomic_DNA"/>
</dbReference>
<keyword evidence="2" id="KW-1185">Reference proteome</keyword>
<dbReference type="AlphaFoldDB" id="A0A3M6U613"/>
<dbReference type="Proteomes" id="UP000275408">
    <property type="component" value="Unassembled WGS sequence"/>
</dbReference>